<dbReference type="RefSeq" id="WP_088453771.1">
    <property type="nucleotide sequence ID" value="NZ_JACHXO010000009.1"/>
</dbReference>
<dbReference type="SUPFAM" id="SSF54427">
    <property type="entry name" value="NTF2-like"/>
    <property type="match status" value="1"/>
</dbReference>
<proteinExistence type="predicted"/>
<evidence type="ECO:0000313" key="2">
    <source>
        <dbReference type="EMBL" id="MBB3196986.1"/>
    </source>
</evidence>
<dbReference type="Proteomes" id="UP000574369">
    <property type="component" value="Unassembled WGS sequence"/>
</dbReference>
<organism evidence="2 3">
    <name type="scientific">Roseateles terrae</name>
    <dbReference type="NCBI Taxonomy" id="431060"/>
    <lineage>
        <taxon>Bacteria</taxon>
        <taxon>Pseudomonadati</taxon>
        <taxon>Pseudomonadota</taxon>
        <taxon>Betaproteobacteria</taxon>
        <taxon>Burkholderiales</taxon>
        <taxon>Sphaerotilaceae</taxon>
        <taxon>Roseateles</taxon>
    </lineage>
</organism>
<reference evidence="2 3" key="1">
    <citation type="submission" date="2020-08" db="EMBL/GenBank/DDBJ databases">
        <title>Genomic Encyclopedia of Type Strains, Phase III (KMG-III): the genomes of soil and plant-associated and newly described type strains.</title>
        <authorList>
            <person name="Whitman W."/>
        </authorList>
    </citation>
    <scope>NUCLEOTIDE SEQUENCE [LARGE SCALE GENOMIC DNA]</scope>
    <source>
        <strain evidence="2 3">CECT 7247</strain>
    </source>
</reference>
<feature type="domain" description="SnoaL-like" evidence="1">
    <location>
        <begin position="26"/>
        <end position="119"/>
    </location>
</feature>
<name>A0ABR6GY01_9BURK</name>
<evidence type="ECO:0000259" key="1">
    <source>
        <dbReference type="Pfam" id="PF12680"/>
    </source>
</evidence>
<protein>
    <recommendedName>
        <fullName evidence="1">SnoaL-like domain-containing protein</fullName>
    </recommendedName>
</protein>
<dbReference type="EMBL" id="JACHXO010000009">
    <property type="protein sequence ID" value="MBB3196986.1"/>
    <property type="molecule type" value="Genomic_DNA"/>
</dbReference>
<dbReference type="InterPro" id="IPR032710">
    <property type="entry name" value="NTF2-like_dom_sf"/>
</dbReference>
<gene>
    <name evidence="2" type="ORF">FHS28_004411</name>
</gene>
<accession>A0ABR6GY01</accession>
<sequence>MSQAFIDQVCLQPGQPHAAAQSALLEWHRIVANLDWDRLPLLLTDDVRFRNPAAFDAFLGKGPMVAILRTVFDVMEDFKYERHFGRASGYVMEFTARVGAEPLVGMDMVEFNAEGQITDFMVMIRPASALAALAAEASRRMATATPTASA</sequence>
<dbReference type="Gene3D" id="3.10.450.50">
    <property type="match status" value="1"/>
</dbReference>
<dbReference type="InterPro" id="IPR037401">
    <property type="entry name" value="SnoaL-like"/>
</dbReference>
<comment type="caution">
    <text evidence="2">The sequence shown here is derived from an EMBL/GenBank/DDBJ whole genome shotgun (WGS) entry which is preliminary data.</text>
</comment>
<keyword evidence="3" id="KW-1185">Reference proteome</keyword>
<dbReference type="Pfam" id="PF12680">
    <property type="entry name" value="SnoaL_2"/>
    <property type="match status" value="1"/>
</dbReference>
<evidence type="ECO:0000313" key="3">
    <source>
        <dbReference type="Proteomes" id="UP000574369"/>
    </source>
</evidence>